<dbReference type="EMBL" id="CM056741">
    <property type="protein sequence ID" value="KAJ8683805.1"/>
    <property type="molecule type" value="Genomic_DNA"/>
</dbReference>
<evidence type="ECO:0000313" key="1">
    <source>
        <dbReference type="EMBL" id="KAJ8683805.1"/>
    </source>
</evidence>
<name>A0ACC2PPU9_9HYME</name>
<comment type="caution">
    <text evidence="1">The sequence shown here is derived from an EMBL/GenBank/DDBJ whole genome shotgun (WGS) entry which is preliminary data.</text>
</comment>
<gene>
    <name evidence="1" type="ORF">QAD02_019597</name>
</gene>
<keyword evidence="2" id="KW-1185">Reference proteome</keyword>
<reference evidence="1" key="1">
    <citation type="submission" date="2023-04" db="EMBL/GenBank/DDBJ databases">
        <title>A chromosome-level genome assembly of the parasitoid wasp Eretmocerus hayati.</title>
        <authorList>
            <person name="Zhong Y."/>
            <person name="Liu S."/>
            <person name="Liu Y."/>
        </authorList>
    </citation>
    <scope>NUCLEOTIDE SEQUENCE</scope>
    <source>
        <strain evidence="1">ZJU_SS_LIU_2023</strain>
    </source>
</reference>
<protein>
    <submittedName>
        <fullName evidence="1">Uncharacterized protein</fullName>
    </submittedName>
</protein>
<accession>A0ACC2PPU9</accession>
<proteinExistence type="predicted"/>
<dbReference type="Proteomes" id="UP001239111">
    <property type="component" value="Chromosome 1"/>
</dbReference>
<evidence type="ECO:0000313" key="2">
    <source>
        <dbReference type="Proteomes" id="UP001239111"/>
    </source>
</evidence>
<sequence length="274" mass="28475">MGDYAGATSLFSPPSNCSPVPFLGSQGLAMQDELDKAQSQQQQQSQNEGPPSGVSSGIDVPTKSEARAKEGSEVADSIVASLVTAAAGVDKESPQQTLMGGFGASVVSDSGSRVGPSLWDEAGAPGHPVNGGAFQNFPSGSPASTLFSSGSSTRRAITASHNFPQQAQQAQQQQQPVSPNSAPGSRHSQLQQGNHPQGVYLQGKSYAAWSGGGAAAAHQSSISPIKFRRSTSYPGKNSMYPIQPAPTFELTAADERDLLQMPPYQQVSWSTLKV</sequence>
<organism evidence="1 2">
    <name type="scientific">Eretmocerus hayati</name>
    <dbReference type="NCBI Taxonomy" id="131215"/>
    <lineage>
        <taxon>Eukaryota</taxon>
        <taxon>Metazoa</taxon>
        <taxon>Ecdysozoa</taxon>
        <taxon>Arthropoda</taxon>
        <taxon>Hexapoda</taxon>
        <taxon>Insecta</taxon>
        <taxon>Pterygota</taxon>
        <taxon>Neoptera</taxon>
        <taxon>Endopterygota</taxon>
        <taxon>Hymenoptera</taxon>
        <taxon>Apocrita</taxon>
        <taxon>Proctotrupomorpha</taxon>
        <taxon>Chalcidoidea</taxon>
        <taxon>Aphelinidae</taxon>
        <taxon>Aphelininae</taxon>
        <taxon>Eretmocerus</taxon>
    </lineage>
</organism>